<accession>A0A8B8B0M2</accession>
<organism evidence="2 3">
    <name type="scientific">Crassostrea virginica</name>
    <name type="common">Eastern oyster</name>
    <dbReference type="NCBI Taxonomy" id="6565"/>
    <lineage>
        <taxon>Eukaryota</taxon>
        <taxon>Metazoa</taxon>
        <taxon>Spiralia</taxon>
        <taxon>Lophotrochozoa</taxon>
        <taxon>Mollusca</taxon>
        <taxon>Bivalvia</taxon>
        <taxon>Autobranchia</taxon>
        <taxon>Pteriomorphia</taxon>
        <taxon>Ostreida</taxon>
        <taxon>Ostreoidea</taxon>
        <taxon>Ostreidae</taxon>
        <taxon>Crassostrea</taxon>
    </lineage>
</organism>
<dbReference type="GeneID" id="111106475"/>
<evidence type="ECO:0000313" key="3">
    <source>
        <dbReference type="RefSeq" id="XP_022296881.1"/>
    </source>
</evidence>
<dbReference type="InterPro" id="IPR006015">
    <property type="entry name" value="Universal_stress_UspA"/>
</dbReference>
<dbReference type="PANTHER" id="PTHR46989:SF3">
    <property type="entry name" value="USPA DOMAIN-CONTAINING PROTEIN"/>
    <property type="match status" value="1"/>
</dbReference>
<dbReference type="SUPFAM" id="SSF52402">
    <property type="entry name" value="Adenine nucleotide alpha hydrolases-like"/>
    <property type="match status" value="1"/>
</dbReference>
<protein>
    <submittedName>
        <fullName evidence="3">Uncharacterized protein LOC111106475</fullName>
    </submittedName>
</protein>
<gene>
    <name evidence="3" type="primary">LOC111106475</name>
</gene>
<name>A0A8B8B0M2_CRAVI</name>
<dbReference type="Pfam" id="PF00582">
    <property type="entry name" value="Usp"/>
    <property type="match status" value="1"/>
</dbReference>
<reference evidence="3" key="1">
    <citation type="submission" date="2025-08" db="UniProtKB">
        <authorList>
            <consortium name="RefSeq"/>
        </authorList>
    </citation>
    <scope>IDENTIFICATION</scope>
    <source>
        <tissue evidence="3">Whole sample</tissue>
    </source>
</reference>
<sequence>MMADDFSEPKRRGCTVVVAMDGSLHSQHAFEWYLENLHVKGDKVILVHCPEYKSLINSPYLTTDPSKASELANEEERKIKEMFADWKDQIKNTGIDGCVVRTSGEPGRAIIKIARGEGADYLVMGSRGVGTLRKTFMGSVSDYVVHHAHIPVTVVRNRDEDNK</sequence>
<evidence type="ECO:0000259" key="1">
    <source>
        <dbReference type="Pfam" id="PF00582"/>
    </source>
</evidence>
<keyword evidence="2" id="KW-1185">Reference proteome</keyword>
<dbReference type="AlphaFoldDB" id="A0A8B8B0M2"/>
<dbReference type="OrthoDB" id="843225at2759"/>
<dbReference type="CDD" id="cd23659">
    <property type="entry name" value="USP_At3g01520-like"/>
    <property type="match status" value="1"/>
</dbReference>
<dbReference type="KEGG" id="cvn:111106475"/>
<dbReference type="RefSeq" id="XP_022296881.1">
    <property type="nucleotide sequence ID" value="XM_022441173.1"/>
</dbReference>
<dbReference type="InterPro" id="IPR006016">
    <property type="entry name" value="UspA"/>
</dbReference>
<feature type="domain" description="UspA" evidence="1">
    <location>
        <begin position="15"/>
        <end position="156"/>
    </location>
</feature>
<dbReference type="Proteomes" id="UP000694844">
    <property type="component" value="Chromosome 8"/>
</dbReference>
<dbReference type="PANTHER" id="PTHR46989">
    <property type="entry name" value="USP DOMAIN-CONTAINING PROTEIN"/>
    <property type="match status" value="1"/>
</dbReference>
<dbReference type="Gene3D" id="3.40.50.620">
    <property type="entry name" value="HUPs"/>
    <property type="match status" value="1"/>
</dbReference>
<dbReference type="InterPro" id="IPR014729">
    <property type="entry name" value="Rossmann-like_a/b/a_fold"/>
</dbReference>
<proteinExistence type="predicted"/>
<evidence type="ECO:0000313" key="2">
    <source>
        <dbReference type="Proteomes" id="UP000694844"/>
    </source>
</evidence>
<dbReference type="PRINTS" id="PR01438">
    <property type="entry name" value="UNVRSLSTRESS"/>
</dbReference>